<keyword evidence="6 8" id="KW-0862">Zinc</keyword>
<evidence type="ECO:0000256" key="6">
    <source>
        <dbReference type="ARBA" id="ARBA00022833"/>
    </source>
</evidence>
<dbReference type="EMBL" id="JBHRXN010000031">
    <property type="protein sequence ID" value="MFC3532903.1"/>
    <property type="molecule type" value="Genomic_DNA"/>
</dbReference>
<proteinExistence type="inferred from homology"/>
<dbReference type="SUPFAM" id="SSF51556">
    <property type="entry name" value="Metallo-dependent hydrolases"/>
    <property type="match status" value="1"/>
</dbReference>
<dbReference type="Gene3D" id="3.20.20.140">
    <property type="entry name" value="Metal-dependent hydrolases"/>
    <property type="match status" value="1"/>
</dbReference>
<dbReference type="Pfam" id="PF01979">
    <property type="entry name" value="Amidohydro_1"/>
    <property type="match status" value="1"/>
</dbReference>
<dbReference type="RefSeq" id="WP_386092060.1">
    <property type="nucleotide sequence ID" value="NZ_JBHRXN010000031.1"/>
</dbReference>
<feature type="domain" description="Amidohydrolase-related" evidence="9">
    <location>
        <begin position="68"/>
        <end position="429"/>
    </location>
</feature>
<dbReference type="InterPro" id="IPR032466">
    <property type="entry name" value="Metal_Hydrolase"/>
</dbReference>
<keyword evidence="5 8" id="KW-0378">Hydrolase</keyword>
<keyword evidence="4 8" id="KW-0479">Metal-binding</keyword>
<dbReference type="NCBIfam" id="NF006679">
    <property type="entry name" value="PRK09228.1"/>
    <property type="match status" value="1"/>
</dbReference>
<dbReference type="GO" id="GO:0008892">
    <property type="term" value="F:guanine deaminase activity"/>
    <property type="evidence" value="ECO:0007669"/>
    <property type="project" value="UniProtKB-EC"/>
</dbReference>
<evidence type="ECO:0000256" key="5">
    <source>
        <dbReference type="ARBA" id="ARBA00022801"/>
    </source>
</evidence>
<evidence type="ECO:0000256" key="7">
    <source>
        <dbReference type="NCBIfam" id="TIGR02967"/>
    </source>
</evidence>
<dbReference type="Gene3D" id="2.30.40.10">
    <property type="entry name" value="Urease, subunit C, domain 1"/>
    <property type="match status" value="1"/>
</dbReference>
<dbReference type="EC" id="3.5.4.3" evidence="3 7"/>
<evidence type="ECO:0000256" key="3">
    <source>
        <dbReference type="ARBA" id="ARBA00012781"/>
    </source>
</evidence>
<dbReference type="InterPro" id="IPR011059">
    <property type="entry name" value="Metal-dep_hydrolase_composite"/>
</dbReference>
<comment type="pathway">
    <text evidence="1 8">Purine metabolism; guanine degradation; xanthine from guanine: step 1/1.</text>
</comment>
<evidence type="ECO:0000313" key="11">
    <source>
        <dbReference type="Proteomes" id="UP001595741"/>
    </source>
</evidence>
<dbReference type="Proteomes" id="UP001595741">
    <property type="component" value="Unassembled WGS sequence"/>
</dbReference>
<evidence type="ECO:0000313" key="10">
    <source>
        <dbReference type="EMBL" id="MFC3532903.1"/>
    </source>
</evidence>
<comment type="cofactor">
    <cofactor evidence="8">
        <name>Zn(2+)</name>
        <dbReference type="ChEBI" id="CHEBI:29105"/>
    </cofactor>
    <text evidence="8">Binds 1 zinc ion per subunit.</text>
</comment>
<dbReference type="PANTHER" id="PTHR11271:SF6">
    <property type="entry name" value="GUANINE DEAMINASE"/>
    <property type="match status" value="1"/>
</dbReference>
<protein>
    <recommendedName>
        <fullName evidence="3 7">Guanine deaminase</fullName>
        <shortName evidence="8">Guanase</shortName>
        <ecNumber evidence="3 7">3.5.4.3</ecNumber>
    </recommendedName>
    <alternativeName>
        <fullName evidence="8">Guanine aminohydrolase</fullName>
    </alternativeName>
</protein>
<evidence type="ECO:0000256" key="8">
    <source>
        <dbReference type="RuleBase" id="RU366009"/>
    </source>
</evidence>
<evidence type="ECO:0000259" key="9">
    <source>
        <dbReference type="Pfam" id="PF01979"/>
    </source>
</evidence>
<dbReference type="InterPro" id="IPR006680">
    <property type="entry name" value="Amidohydro-rel"/>
</dbReference>
<evidence type="ECO:0000256" key="4">
    <source>
        <dbReference type="ARBA" id="ARBA00022723"/>
    </source>
</evidence>
<comment type="catalytic activity">
    <reaction evidence="8">
        <text>guanine + H2O + H(+) = xanthine + NH4(+)</text>
        <dbReference type="Rhea" id="RHEA:14665"/>
        <dbReference type="ChEBI" id="CHEBI:15377"/>
        <dbReference type="ChEBI" id="CHEBI:15378"/>
        <dbReference type="ChEBI" id="CHEBI:16235"/>
        <dbReference type="ChEBI" id="CHEBI:17712"/>
        <dbReference type="ChEBI" id="CHEBI:28938"/>
        <dbReference type="EC" id="3.5.4.3"/>
    </reaction>
</comment>
<dbReference type="SUPFAM" id="SSF51338">
    <property type="entry name" value="Composite domain of metallo-dependent hydrolases"/>
    <property type="match status" value="1"/>
</dbReference>
<name>A0ABV7RH23_9NEIS</name>
<keyword evidence="11" id="KW-1185">Reference proteome</keyword>
<evidence type="ECO:0000256" key="2">
    <source>
        <dbReference type="ARBA" id="ARBA00006745"/>
    </source>
</evidence>
<reference evidence="11" key="1">
    <citation type="journal article" date="2019" name="Int. J. Syst. Evol. Microbiol.">
        <title>The Global Catalogue of Microorganisms (GCM) 10K type strain sequencing project: providing services to taxonomists for standard genome sequencing and annotation.</title>
        <authorList>
            <consortium name="The Broad Institute Genomics Platform"/>
            <consortium name="The Broad Institute Genome Sequencing Center for Infectious Disease"/>
            <person name="Wu L."/>
            <person name="Ma J."/>
        </authorList>
    </citation>
    <scope>NUCLEOTIDE SEQUENCE [LARGE SCALE GENOMIC DNA]</scope>
    <source>
        <strain evidence="11">KCTC 42742</strain>
    </source>
</reference>
<gene>
    <name evidence="10" type="primary">guaD</name>
    <name evidence="10" type="ORF">ACFOLG_12000</name>
</gene>
<dbReference type="NCBIfam" id="TIGR02967">
    <property type="entry name" value="guan_deamin"/>
    <property type="match status" value="1"/>
</dbReference>
<sequence>MQDIILRGEVLHFLRDPGPDDDAAAWQHWPDGYVAIHAGRIAGCGDWAALSAPSLAAANVHDHRGRLILPGLIDCHLHYAQAGIIGAFGRQLLDWLQHYTFPAEAAFADAELARRTADFVLDRLLAHGTTTAAVFATVHPVSVDALMAAALARNMRLIGGKVLMDRHAPPALCDSAERGAAESAALIARWHGKGRLAYAVTPRFAPTSTPRQLQLAGELYASTPGLYVQSHLAENRAECQWVAQLFPGRSDYLDVYRHYGLLGPRCIYGHGIHLDAAQRQLLAASGTALAFCPSSNLFLGSGFFDYHAARQAGVAVGLASDIGAGTSLSLIRTLGDAYKVSQCRQQPLPPLRGWYLATLAGAEALRLEHCLGNFAVGKEADCVVLAPAATPELAFRLQGVTSLAERLFALATLGDERCVAATYVAGQQVGRSVPPAGP</sequence>
<dbReference type="InterPro" id="IPR051607">
    <property type="entry name" value="Metallo-dep_hydrolases"/>
</dbReference>
<comment type="caution">
    <text evidence="10">The sequence shown here is derived from an EMBL/GenBank/DDBJ whole genome shotgun (WGS) entry which is preliminary data.</text>
</comment>
<evidence type="ECO:0000256" key="1">
    <source>
        <dbReference type="ARBA" id="ARBA00004984"/>
    </source>
</evidence>
<comment type="similarity">
    <text evidence="2 8">Belongs to the metallo-dependent hydrolases superfamily. ATZ/TRZ family.</text>
</comment>
<dbReference type="InterPro" id="IPR014311">
    <property type="entry name" value="Guanine_deaminase"/>
</dbReference>
<accession>A0ABV7RH23</accession>
<dbReference type="PANTHER" id="PTHR11271">
    <property type="entry name" value="GUANINE DEAMINASE"/>
    <property type="match status" value="1"/>
</dbReference>
<organism evidence="10 11">
    <name type="scientific">Vogesella facilis</name>
    <dbReference type="NCBI Taxonomy" id="1655232"/>
    <lineage>
        <taxon>Bacteria</taxon>
        <taxon>Pseudomonadati</taxon>
        <taxon>Pseudomonadota</taxon>
        <taxon>Betaproteobacteria</taxon>
        <taxon>Neisseriales</taxon>
        <taxon>Chromobacteriaceae</taxon>
        <taxon>Vogesella</taxon>
    </lineage>
</organism>
<comment type="function">
    <text evidence="8">Catalyzes the hydrolytic deamination of guanine, producing xanthine and ammonia.</text>
</comment>